<dbReference type="InterPro" id="IPR042099">
    <property type="entry name" value="ANL_N_sf"/>
</dbReference>
<keyword evidence="7" id="KW-0443">Lipid metabolism</keyword>
<keyword evidence="5 7" id="KW-0547">Nucleotide-binding</keyword>
<comment type="subcellular location">
    <subcellularLocation>
        <location evidence="7">Cytoplasm</location>
        <location evidence="7">Cytosol</location>
    </subcellularLocation>
</comment>
<keyword evidence="11" id="KW-1185">Reference proteome</keyword>
<evidence type="ECO:0000256" key="5">
    <source>
        <dbReference type="ARBA" id="ARBA00022741"/>
    </source>
</evidence>
<dbReference type="InterPro" id="IPR000873">
    <property type="entry name" value="AMP-dep_synth/lig_dom"/>
</dbReference>
<evidence type="ECO:0000256" key="4">
    <source>
        <dbReference type="ARBA" id="ARBA00022598"/>
    </source>
</evidence>
<dbReference type="Pfam" id="PF00501">
    <property type="entry name" value="AMP-binding"/>
    <property type="match status" value="1"/>
</dbReference>
<reference evidence="10" key="1">
    <citation type="submission" date="2023-07" db="EMBL/GenBank/DDBJ databases">
        <title>Chromosome-level genome assembly of Artemia franciscana.</title>
        <authorList>
            <person name="Jo E."/>
        </authorList>
    </citation>
    <scope>NUCLEOTIDE SEQUENCE</scope>
    <source>
        <tissue evidence="10">Whole body</tissue>
    </source>
</reference>
<evidence type="ECO:0000256" key="7">
    <source>
        <dbReference type="RuleBase" id="RU367019"/>
    </source>
</evidence>
<keyword evidence="7" id="KW-0276">Fatty acid metabolism</keyword>
<evidence type="ECO:0000256" key="2">
    <source>
        <dbReference type="ARBA" id="ARBA00012988"/>
    </source>
</evidence>
<dbReference type="PANTHER" id="PTHR42921:SF1">
    <property type="entry name" value="ACETOACETYL-COA SYNTHETASE"/>
    <property type="match status" value="1"/>
</dbReference>
<dbReference type="Gene3D" id="3.40.50.12780">
    <property type="entry name" value="N-terminal domain of ligase-like"/>
    <property type="match status" value="1"/>
</dbReference>
<keyword evidence="4 7" id="KW-0436">Ligase</keyword>
<dbReference type="GO" id="GO:0005524">
    <property type="term" value="F:ATP binding"/>
    <property type="evidence" value="ECO:0007669"/>
    <property type="project" value="UniProtKB-UniRule"/>
</dbReference>
<comment type="caution">
    <text evidence="10">The sequence shown here is derived from an EMBL/GenBank/DDBJ whole genome shotgun (WGS) entry which is preliminary data.</text>
</comment>
<evidence type="ECO:0000259" key="8">
    <source>
        <dbReference type="Pfam" id="PF00501"/>
    </source>
</evidence>
<dbReference type="Pfam" id="PF16177">
    <property type="entry name" value="ACAS_N"/>
    <property type="match status" value="1"/>
</dbReference>
<organism evidence="10 11">
    <name type="scientific">Artemia franciscana</name>
    <name type="common">Brine shrimp</name>
    <name type="synonym">Artemia sanfranciscana</name>
    <dbReference type="NCBI Taxonomy" id="6661"/>
    <lineage>
        <taxon>Eukaryota</taxon>
        <taxon>Metazoa</taxon>
        <taxon>Ecdysozoa</taxon>
        <taxon>Arthropoda</taxon>
        <taxon>Crustacea</taxon>
        <taxon>Branchiopoda</taxon>
        <taxon>Anostraca</taxon>
        <taxon>Artemiidae</taxon>
        <taxon>Artemia</taxon>
    </lineage>
</organism>
<dbReference type="PROSITE" id="PS00455">
    <property type="entry name" value="AMP_BINDING"/>
    <property type="match status" value="1"/>
</dbReference>
<dbReference type="NCBIfam" id="TIGR01217">
    <property type="entry name" value="ac_ac_CoA_syn"/>
    <property type="match status" value="1"/>
</dbReference>
<feature type="domain" description="Acetyl-coenzyme A synthetase N-terminal" evidence="9">
    <location>
        <begin position="47"/>
        <end position="104"/>
    </location>
</feature>
<dbReference type="GO" id="GO:0006631">
    <property type="term" value="P:fatty acid metabolic process"/>
    <property type="evidence" value="ECO:0007669"/>
    <property type="project" value="UniProtKB-UniRule"/>
</dbReference>
<accession>A0AA88KY69</accession>
<comment type="catalytic activity">
    <reaction evidence="7">
        <text>acetoacetate + ATP + CoA = acetoacetyl-CoA + AMP + diphosphate</text>
        <dbReference type="Rhea" id="RHEA:16117"/>
        <dbReference type="ChEBI" id="CHEBI:13705"/>
        <dbReference type="ChEBI" id="CHEBI:30616"/>
        <dbReference type="ChEBI" id="CHEBI:33019"/>
        <dbReference type="ChEBI" id="CHEBI:57286"/>
        <dbReference type="ChEBI" id="CHEBI:57287"/>
        <dbReference type="ChEBI" id="CHEBI:456215"/>
        <dbReference type="EC" id="6.2.1.16"/>
    </reaction>
</comment>
<feature type="domain" description="AMP-dependent synthetase/ligase" evidence="8">
    <location>
        <begin position="114"/>
        <end position="486"/>
    </location>
</feature>
<dbReference type="GO" id="GO:0030729">
    <property type="term" value="F:acetoacetate-CoA ligase activity"/>
    <property type="evidence" value="ECO:0007669"/>
    <property type="project" value="UniProtKB-UniRule"/>
</dbReference>
<dbReference type="PANTHER" id="PTHR42921">
    <property type="entry name" value="ACETOACETYL-COA SYNTHETASE"/>
    <property type="match status" value="1"/>
</dbReference>
<name>A0AA88KY69_ARTSF</name>
<dbReference type="EMBL" id="JAVRJZ010000018">
    <property type="protein sequence ID" value="KAK2709002.1"/>
    <property type="molecule type" value="Genomic_DNA"/>
</dbReference>
<dbReference type="AlphaFoldDB" id="A0AA88KY69"/>
<dbReference type="EC" id="6.2.1.16" evidence="2 7"/>
<evidence type="ECO:0000313" key="10">
    <source>
        <dbReference type="EMBL" id="KAK2709002.1"/>
    </source>
</evidence>
<dbReference type="Proteomes" id="UP001187531">
    <property type="component" value="Unassembled WGS sequence"/>
</dbReference>
<dbReference type="Gene3D" id="3.30.300.30">
    <property type="match status" value="1"/>
</dbReference>
<dbReference type="SUPFAM" id="SSF56801">
    <property type="entry name" value="Acetyl-CoA synthetase-like"/>
    <property type="match status" value="1"/>
</dbReference>
<dbReference type="GO" id="GO:0005829">
    <property type="term" value="C:cytosol"/>
    <property type="evidence" value="ECO:0007669"/>
    <property type="project" value="UniProtKB-SubCell"/>
</dbReference>
<evidence type="ECO:0000256" key="3">
    <source>
        <dbReference type="ARBA" id="ARBA00015326"/>
    </source>
</evidence>
<evidence type="ECO:0000256" key="6">
    <source>
        <dbReference type="ARBA" id="ARBA00022840"/>
    </source>
</evidence>
<dbReference type="NCBIfam" id="NF002937">
    <property type="entry name" value="PRK03584.1"/>
    <property type="match status" value="1"/>
</dbReference>
<sequence>MTMQVNKDEDERHLDTQQIRCSAGDGPSKFIKFVKDRYKHLEIPVSYDDFHKWTLHNIDLHWSAVVDYCQIILKDQFKKVLEHDRMGIPPPKWFEGSRLNYAENIFKHIGTDDNKMALICTGESQTVKEVSYSELKSRAFNYAKCFTKMGLREGDVIAGYLPNNDLAVSAMLGTAIIGCCWTSASPDFGVQGVYERFSQALPKIMISVDSSQYNGKKHDNLKKVAELSHKLTSLEVVVISHHMDEEIDVSAIKNGILMEDFLDLGKELVTEYVHVTFDHPLFIMYSSGTTGPPKCMVHGVGGTLLKHLQEHKIQGGLTDKDVMLFYTTTGWMMWNWMITALALRCTLVLYDGSPLMPSKNHLWDLVDKYGISILGTSPRWLSVLEESGIEPMKTHSLKSLRRVMSTGAPLRDDSYKYIHRCIKSGIEIASISGGTDIIGVFMGFDYQHPNNYGFMKPYLGCSIEVMTADGPRCKLGESGELVLTKPIPSLPVKFLHDDDWSIYRSAYFRNQPGVWSHGDHCLVGEHGIKIIGRSDAVLNPSGVRYGASEIYSIVETISGIVDSLCVSKLSKTTDEKVFLFVKMMDGHAFTNSVAIEIKSRIRSSLSARHVPHIVLETRGIPYTSSGKKMETIVKNILSHLPVKNVSSVSNPECLDYYYSLAENDVCL</sequence>
<comment type="similarity">
    <text evidence="1 7">Belongs to the ATP-dependent AMP-binding enzyme family.</text>
</comment>
<evidence type="ECO:0000313" key="11">
    <source>
        <dbReference type="Proteomes" id="UP001187531"/>
    </source>
</evidence>
<protein>
    <recommendedName>
        <fullName evidence="3 7">Acetoacetyl-CoA synthetase</fullName>
        <ecNumber evidence="2 7">6.2.1.16</ecNumber>
    </recommendedName>
</protein>
<comment type="function">
    <text evidence="7">Converts acetoacetate to acetoacetyl-CoA in the cytosol.</text>
</comment>
<dbReference type="InterPro" id="IPR032387">
    <property type="entry name" value="ACAS_N"/>
</dbReference>
<evidence type="ECO:0000256" key="1">
    <source>
        <dbReference type="ARBA" id="ARBA00006432"/>
    </source>
</evidence>
<keyword evidence="6 7" id="KW-0067">ATP-binding</keyword>
<evidence type="ECO:0000259" key="9">
    <source>
        <dbReference type="Pfam" id="PF16177"/>
    </source>
</evidence>
<proteinExistence type="inferred from homology"/>
<keyword evidence="7" id="KW-0963">Cytoplasm</keyword>
<dbReference type="InterPro" id="IPR020845">
    <property type="entry name" value="AMP-binding_CS"/>
</dbReference>
<dbReference type="InterPro" id="IPR005914">
    <property type="entry name" value="Acac_CoA_synth"/>
</dbReference>
<dbReference type="InterPro" id="IPR045851">
    <property type="entry name" value="AMP-bd_C_sf"/>
</dbReference>
<gene>
    <name evidence="10" type="ORF">QYM36_014586</name>
</gene>